<accession>A0A175Y174</accession>
<dbReference type="InterPro" id="IPR053145">
    <property type="entry name" value="AB_hydrolase_Est10"/>
</dbReference>
<dbReference type="PANTHER" id="PTHR43265">
    <property type="entry name" value="ESTERASE ESTD"/>
    <property type="match status" value="1"/>
</dbReference>
<dbReference type="EMBL" id="LQCK02000032">
    <property type="protein sequence ID" value="KZB94512.1"/>
    <property type="molecule type" value="Genomic_DNA"/>
</dbReference>
<comment type="caution">
    <text evidence="2">The sequence shown here is derived from an EMBL/GenBank/DDBJ whole genome shotgun (WGS) entry which is preliminary data.</text>
</comment>
<keyword evidence="3" id="KW-1185">Reference proteome</keyword>
<dbReference type="KEGG" id="smy:BJP26_18510"/>
<proteinExistence type="predicted"/>
<dbReference type="InterPro" id="IPR029058">
    <property type="entry name" value="AB_hydrolase_fold"/>
</dbReference>
<name>A0A175Y174_9SPHN</name>
<dbReference type="PANTHER" id="PTHR43265:SF1">
    <property type="entry name" value="ESTERASE ESTD"/>
    <property type="match status" value="1"/>
</dbReference>
<dbReference type="Proteomes" id="UP000078460">
    <property type="component" value="Unassembled WGS sequence"/>
</dbReference>
<reference evidence="2" key="1">
    <citation type="submission" date="2016-03" db="EMBL/GenBank/DDBJ databases">
        <title>Sphingomonas melonis TY, whole genome shotgun sequencing.</title>
        <authorList>
            <person name="Wang H."/>
            <person name="Zhu P."/>
        </authorList>
    </citation>
    <scope>NUCLEOTIDE SEQUENCE [LARGE SCALE GENOMIC DNA]</scope>
    <source>
        <strain evidence="2">TY</strain>
    </source>
</reference>
<organism evidence="2 3">
    <name type="scientific">Sphingomonas melonis TY</name>
    <dbReference type="NCBI Taxonomy" id="621456"/>
    <lineage>
        <taxon>Bacteria</taxon>
        <taxon>Pseudomonadati</taxon>
        <taxon>Pseudomonadota</taxon>
        <taxon>Alphaproteobacteria</taxon>
        <taxon>Sphingomonadales</taxon>
        <taxon>Sphingomonadaceae</taxon>
        <taxon>Sphingomonas</taxon>
    </lineage>
</organism>
<evidence type="ECO:0000259" key="1">
    <source>
        <dbReference type="Pfam" id="PF12146"/>
    </source>
</evidence>
<feature type="domain" description="Serine aminopeptidase S33" evidence="1">
    <location>
        <begin position="65"/>
        <end position="306"/>
    </location>
</feature>
<dbReference type="Gene3D" id="3.40.50.1820">
    <property type="entry name" value="alpha/beta hydrolase"/>
    <property type="match status" value="1"/>
</dbReference>
<dbReference type="RefSeq" id="WP_062127288.1">
    <property type="nucleotide sequence ID" value="NZ_CP017578.1"/>
</dbReference>
<evidence type="ECO:0000313" key="3">
    <source>
        <dbReference type="Proteomes" id="UP000078460"/>
    </source>
</evidence>
<sequence>MSIKKHSLAMIATLCMGGVGPAQAGHVAAPTIASETQSVRINAEPGVVLAGELFVPAASKAPAPAVLLLGGGGASPHGIYPLLEAKLHARGIATLSFDKRGVGQSTGTFIDAMDPMTRDARAALAYLKSRADVIDTKRIAILGLSQGGVIAPALAADDPAVVAIVMLAAPAGRRGVMFLDAMRVKLTAAGMETKANEHVVEATRKYLDALTSGDSPDTIAANRAELVQAFVAGGWKQNLAEGAVKTLSEPATSSLYTVAARDVLSRVRVPVLAIYAADDTVVSSALSIPEARQALSNNRDAKIVEMPDVEHGFKPLIVTADGKRNYRGWPISDPATLSLIDGWLPQRLLPR</sequence>
<protein>
    <recommendedName>
        <fullName evidence="1">Serine aminopeptidase S33 domain-containing protein</fullName>
    </recommendedName>
</protein>
<dbReference type="AlphaFoldDB" id="A0A175Y174"/>
<dbReference type="InterPro" id="IPR022742">
    <property type="entry name" value="Hydrolase_4"/>
</dbReference>
<gene>
    <name evidence="2" type="ORF">AVM11_18690</name>
</gene>
<dbReference type="SUPFAM" id="SSF53474">
    <property type="entry name" value="alpha/beta-Hydrolases"/>
    <property type="match status" value="1"/>
</dbReference>
<evidence type="ECO:0000313" key="2">
    <source>
        <dbReference type="EMBL" id="KZB94512.1"/>
    </source>
</evidence>
<dbReference type="GO" id="GO:0052689">
    <property type="term" value="F:carboxylic ester hydrolase activity"/>
    <property type="evidence" value="ECO:0007669"/>
    <property type="project" value="TreeGrafter"/>
</dbReference>
<dbReference type="Pfam" id="PF12146">
    <property type="entry name" value="Hydrolase_4"/>
    <property type="match status" value="1"/>
</dbReference>